<sequence>MEELRDSASDGDMEEVRDSASDSASDRDMEELRDIVLRKALSSHCMSRLNIQGAGRDDSQDTRVHMLHDLIDITDHSYPKHLHTSDDTDLILYLHKLKSAKRDESGTVICKMAVSTIGGVKILQHEAKIYEAPNTQPLHGNIMPKYFGLFEGTVEGQTVTCMVLEFCGEALSGRLREQKESFRKAAIRAFQELHSERIHLVKGDRGDYKYQDIIRRPDGTPCLVDFSRARPHIGPCHDAEFKFEDYKTPTHWPTSDLVCGELLAVADDAWVFVGDILNIPDASGPIYYYQGISLEEHWERNKEGFVRYTKEEALMLLEPVIKKYEEMLKKRRMALDKVEEEEESF</sequence>
<proteinExistence type="predicted"/>
<evidence type="ECO:0000256" key="1">
    <source>
        <dbReference type="SAM" id="MobiDB-lite"/>
    </source>
</evidence>
<organism evidence="2 3">
    <name type="scientific">Rhodofomes roseus</name>
    <dbReference type="NCBI Taxonomy" id="34475"/>
    <lineage>
        <taxon>Eukaryota</taxon>
        <taxon>Fungi</taxon>
        <taxon>Dikarya</taxon>
        <taxon>Basidiomycota</taxon>
        <taxon>Agaricomycotina</taxon>
        <taxon>Agaricomycetes</taxon>
        <taxon>Polyporales</taxon>
        <taxon>Rhodofomes</taxon>
    </lineage>
</organism>
<dbReference type="RefSeq" id="XP_047772846.1">
    <property type="nucleotide sequence ID" value="XM_047925322.1"/>
</dbReference>
<accession>A0ABQ8JYK5</accession>
<dbReference type="GeneID" id="72006054"/>
<dbReference type="SUPFAM" id="SSF56112">
    <property type="entry name" value="Protein kinase-like (PK-like)"/>
    <property type="match status" value="1"/>
</dbReference>
<dbReference type="EMBL" id="JADCUA010000039">
    <property type="protein sequence ID" value="KAH9829372.1"/>
    <property type="molecule type" value="Genomic_DNA"/>
</dbReference>
<dbReference type="InterPro" id="IPR011009">
    <property type="entry name" value="Kinase-like_dom_sf"/>
</dbReference>
<dbReference type="Proteomes" id="UP000814176">
    <property type="component" value="Unassembled WGS sequence"/>
</dbReference>
<gene>
    <name evidence="2" type="ORF">C8Q71DRAFT_790742</name>
</gene>
<evidence type="ECO:0000313" key="3">
    <source>
        <dbReference type="Proteomes" id="UP000814176"/>
    </source>
</evidence>
<evidence type="ECO:0000313" key="2">
    <source>
        <dbReference type="EMBL" id="KAH9829372.1"/>
    </source>
</evidence>
<name>A0ABQ8JYK5_9APHY</name>
<evidence type="ECO:0008006" key="4">
    <source>
        <dbReference type="Google" id="ProtNLM"/>
    </source>
</evidence>
<feature type="region of interest" description="Disordered" evidence="1">
    <location>
        <begin position="1"/>
        <end position="29"/>
    </location>
</feature>
<keyword evidence="3" id="KW-1185">Reference proteome</keyword>
<protein>
    <recommendedName>
        <fullName evidence="4">Protein kinase domain-containing protein</fullName>
    </recommendedName>
</protein>
<comment type="caution">
    <text evidence="2">The sequence shown here is derived from an EMBL/GenBank/DDBJ whole genome shotgun (WGS) entry which is preliminary data.</text>
</comment>
<reference evidence="2 3" key="1">
    <citation type="journal article" date="2021" name="Environ. Microbiol.">
        <title>Gene family expansions and transcriptome signatures uncover fungal adaptations to wood decay.</title>
        <authorList>
            <person name="Hage H."/>
            <person name="Miyauchi S."/>
            <person name="Viragh M."/>
            <person name="Drula E."/>
            <person name="Min B."/>
            <person name="Chaduli D."/>
            <person name="Navarro D."/>
            <person name="Favel A."/>
            <person name="Norest M."/>
            <person name="Lesage-Meessen L."/>
            <person name="Balint B."/>
            <person name="Merenyi Z."/>
            <person name="de Eugenio L."/>
            <person name="Morin E."/>
            <person name="Martinez A.T."/>
            <person name="Baldrian P."/>
            <person name="Stursova M."/>
            <person name="Martinez M.J."/>
            <person name="Novotny C."/>
            <person name="Magnuson J.K."/>
            <person name="Spatafora J.W."/>
            <person name="Maurice S."/>
            <person name="Pangilinan J."/>
            <person name="Andreopoulos W."/>
            <person name="LaButti K."/>
            <person name="Hundley H."/>
            <person name="Na H."/>
            <person name="Kuo A."/>
            <person name="Barry K."/>
            <person name="Lipzen A."/>
            <person name="Henrissat B."/>
            <person name="Riley R."/>
            <person name="Ahrendt S."/>
            <person name="Nagy L.G."/>
            <person name="Grigoriev I.V."/>
            <person name="Martin F."/>
            <person name="Rosso M.N."/>
        </authorList>
    </citation>
    <scope>NUCLEOTIDE SEQUENCE [LARGE SCALE GENOMIC DNA]</scope>
    <source>
        <strain evidence="2 3">CIRM-BRFM 1785</strain>
    </source>
</reference>